<dbReference type="EMBL" id="BGZK01002049">
    <property type="protein sequence ID" value="GBP90014.1"/>
    <property type="molecule type" value="Genomic_DNA"/>
</dbReference>
<organism evidence="2 3">
    <name type="scientific">Eumeta variegata</name>
    <name type="common">Bagworm moth</name>
    <name type="synonym">Eumeta japonica</name>
    <dbReference type="NCBI Taxonomy" id="151549"/>
    <lineage>
        <taxon>Eukaryota</taxon>
        <taxon>Metazoa</taxon>
        <taxon>Ecdysozoa</taxon>
        <taxon>Arthropoda</taxon>
        <taxon>Hexapoda</taxon>
        <taxon>Insecta</taxon>
        <taxon>Pterygota</taxon>
        <taxon>Neoptera</taxon>
        <taxon>Endopterygota</taxon>
        <taxon>Lepidoptera</taxon>
        <taxon>Glossata</taxon>
        <taxon>Ditrysia</taxon>
        <taxon>Tineoidea</taxon>
        <taxon>Psychidae</taxon>
        <taxon>Oiketicinae</taxon>
        <taxon>Eumeta</taxon>
    </lineage>
</organism>
<sequence>MSCWSDLMEEIRRRHKAFWSVTKAPQNGGYNYPLKRPTVRSRRRGGSGVPCRPLSRLNRPTPHDPAHISRIEEEVLKTSLEPKDDLTPVSLQRSPTAEIAQDQKGTGP</sequence>
<name>A0A4C1ZS80_EUMVA</name>
<keyword evidence="3" id="KW-1185">Reference proteome</keyword>
<protein>
    <submittedName>
        <fullName evidence="2">Uncharacterized protein</fullName>
    </submittedName>
</protein>
<evidence type="ECO:0000313" key="2">
    <source>
        <dbReference type="EMBL" id="GBP90014.1"/>
    </source>
</evidence>
<dbReference type="OrthoDB" id="411871at2759"/>
<accession>A0A4C1ZS80</accession>
<feature type="region of interest" description="Disordered" evidence="1">
    <location>
        <begin position="26"/>
        <end position="108"/>
    </location>
</feature>
<evidence type="ECO:0000313" key="3">
    <source>
        <dbReference type="Proteomes" id="UP000299102"/>
    </source>
</evidence>
<reference evidence="2 3" key="1">
    <citation type="journal article" date="2019" name="Commun. Biol.">
        <title>The bagworm genome reveals a unique fibroin gene that provides high tensile strength.</title>
        <authorList>
            <person name="Kono N."/>
            <person name="Nakamura H."/>
            <person name="Ohtoshi R."/>
            <person name="Tomita M."/>
            <person name="Numata K."/>
            <person name="Arakawa K."/>
        </authorList>
    </citation>
    <scope>NUCLEOTIDE SEQUENCE [LARGE SCALE GENOMIC DNA]</scope>
</reference>
<dbReference type="AlphaFoldDB" id="A0A4C1ZS80"/>
<proteinExistence type="predicted"/>
<dbReference type="Proteomes" id="UP000299102">
    <property type="component" value="Unassembled WGS sequence"/>
</dbReference>
<comment type="caution">
    <text evidence="2">The sequence shown here is derived from an EMBL/GenBank/DDBJ whole genome shotgun (WGS) entry which is preliminary data.</text>
</comment>
<feature type="compositionally biased region" description="Basic and acidic residues" evidence="1">
    <location>
        <begin position="61"/>
        <end position="86"/>
    </location>
</feature>
<gene>
    <name evidence="2" type="ORF">EVAR_38920_1</name>
</gene>
<evidence type="ECO:0000256" key="1">
    <source>
        <dbReference type="SAM" id="MobiDB-lite"/>
    </source>
</evidence>